<dbReference type="InterPro" id="IPR007110">
    <property type="entry name" value="Ig-like_dom"/>
</dbReference>
<evidence type="ECO:0000259" key="6">
    <source>
        <dbReference type="PROSITE" id="PS50835"/>
    </source>
</evidence>
<keyword evidence="5" id="KW-0732">Signal</keyword>
<feature type="signal peptide" evidence="5">
    <location>
        <begin position="1"/>
        <end position="20"/>
    </location>
</feature>
<dbReference type="RefSeq" id="XP_026197764.1">
    <property type="nucleotide sequence ID" value="XM_026341979.1"/>
</dbReference>
<keyword evidence="8" id="KW-1185">Reference proteome</keyword>
<dbReference type="Pfam" id="PF22705">
    <property type="entry name" value="C2-set_3"/>
    <property type="match status" value="1"/>
</dbReference>
<organism evidence="7 8">
    <name type="scientific">Anabas testudineus</name>
    <name type="common">Climbing perch</name>
    <name type="synonym">Anthias testudineus</name>
    <dbReference type="NCBI Taxonomy" id="64144"/>
    <lineage>
        <taxon>Eukaryota</taxon>
        <taxon>Metazoa</taxon>
        <taxon>Chordata</taxon>
        <taxon>Craniata</taxon>
        <taxon>Vertebrata</taxon>
        <taxon>Euteleostomi</taxon>
        <taxon>Actinopterygii</taxon>
        <taxon>Neopterygii</taxon>
        <taxon>Teleostei</taxon>
        <taxon>Neoteleostei</taxon>
        <taxon>Acanthomorphata</taxon>
        <taxon>Anabantaria</taxon>
        <taxon>Anabantiformes</taxon>
        <taxon>Anabantoidei</taxon>
        <taxon>Anabantidae</taxon>
        <taxon>Anabas</taxon>
    </lineage>
</organism>
<dbReference type="Gene3D" id="2.60.40.10">
    <property type="entry name" value="Immunoglobulins"/>
    <property type="match status" value="2"/>
</dbReference>
<feature type="domain" description="Ig-like" evidence="6">
    <location>
        <begin position="138"/>
        <end position="219"/>
    </location>
</feature>
<dbReference type="CTD" id="101884674"/>
<dbReference type="InParanoid" id="A0A7N6B515"/>
<dbReference type="Proteomes" id="UP000265040">
    <property type="component" value="Chromosome 13"/>
</dbReference>
<feature type="transmembrane region" description="Helical" evidence="4">
    <location>
        <begin position="233"/>
        <end position="258"/>
    </location>
</feature>
<feature type="domain" description="Ig-like" evidence="6">
    <location>
        <begin position="5"/>
        <end position="118"/>
    </location>
</feature>
<accession>A0A7N6B515</accession>
<reference evidence="7" key="1">
    <citation type="submission" date="2021-04" db="EMBL/GenBank/DDBJ databases">
        <authorList>
            <consortium name="Wellcome Sanger Institute Data Sharing"/>
        </authorList>
    </citation>
    <scope>NUCLEOTIDE SEQUENCE [LARGE SCALE GENOMIC DNA]</scope>
</reference>
<protein>
    <recommendedName>
        <fullName evidence="6">Ig-like domain-containing protein</fullName>
    </recommendedName>
</protein>
<reference evidence="7" key="2">
    <citation type="submission" date="2025-08" db="UniProtKB">
        <authorList>
            <consortium name="Ensembl"/>
        </authorList>
    </citation>
    <scope>IDENTIFICATION</scope>
</reference>
<dbReference type="SUPFAM" id="SSF48726">
    <property type="entry name" value="Immunoglobulin"/>
    <property type="match status" value="2"/>
</dbReference>
<dbReference type="InterPro" id="IPR003599">
    <property type="entry name" value="Ig_sub"/>
</dbReference>
<keyword evidence="4" id="KW-0812">Transmembrane</keyword>
<dbReference type="InterPro" id="IPR053896">
    <property type="entry name" value="BTN3A2-like_Ig-C"/>
</dbReference>
<dbReference type="InterPro" id="IPR036179">
    <property type="entry name" value="Ig-like_dom_sf"/>
</dbReference>
<dbReference type="AlphaFoldDB" id="A0A7N6B515"/>
<evidence type="ECO:0000313" key="7">
    <source>
        <dbReference type="Ensembl" id="ENSATEP00000057563.1"/>
    </source>
</evidence>
<comment type="subcellular location">
    <subcellularLocation>
        <location evidence="1">Membrane</location>
    </subcellularLocation>
</comment>
<keyword evidence="3" id="KW-0393">Immunoglobulin domain</keyword>
<feature type="chain" id="PRO_5030867974" description="Ig-like domain-containing protein" evidence="5">
    <location>
        <begin position="21"/>
        <end position="360"/>
    </location>
</feature>
<evidence type="ECO:0000256" key="1">
    <source>
        <dbReference type="ARBA" id="ARBA00004370"/>
    </source>
</evidence>
<dbReference type="GeneID" id="113149729"/>
<dbReference type="SMART" id="SM00409">
    <property type="entry name" value="IG"/>
    <property type="match status" value="2"/>
</dbReference>
<dbReference type="Ensembl" id="ENSATET00000044686.2">
    <property type="protein sequence ID" value="ENSATEP00000057563.1"/>
    <property type="gene ID" value="ENSATEG00000025365.2"/>
</dbReference>
<reference evidence="7" key="3">
    <citation type="submission" date="2025-09" db="UniProtKB">
        <authorList>
            <consortium name="Ensembl"/>
        </authorList>
    </citation>
    <scope>IDENTIFICATION</scope>
</reference>
<evidence type="ECO:0000256" key="3">
    <source>
        <dbReference type="ARBA" id="ARBA00023319"/>
    </source>
</evidence>
<dbReference type="GeneTree" id="ENSGT00940000165615"/>
<dbReference type="PANTHER" id="PTHR44991:SF1">
    <property type="entry name" value="IMMUNOGLOBULIN SUPERFAMILY MEMBER 5"/>
    <property type="match status" value="1"/>
</dbReference>
<dbReference type="InterPro" id="IPR013783">
    <property type="entry name" value="Ig-like_fold"/>
</dbReference>
<dbReference type="OrthoDB" id="8822248at2759"/>
<evidence type="ECO:0000256" key="5">
    <source>
        <dbReference type="SAM" id="SignalP"/>
    </source>
</evidence>
<evidence type="ECO:0000256" key="2">
    <source>
        <dbReference type="ARBA" id="ARBA00023136"/>
    </source>
</evidence>
<name>A0A7N6B515_ANATE</name>
<dbReference type="PROSITE" id="PS50835">
    <property type="entry name" value="IG_LIKE"/>
    <property type="match status" value="2"/>
</dbReference>
<keyword evidence="2 4" id="KW-0472">Membrane</keyword>
<evidence type="ECO:0000256" key="4">
    <source>
        <dbReference type="SAM" id="Phobius"/>
    </source>
</evidence>
<dbReference type="PANTHER" id="PTHR44991">
    <property type="entry name" value="IMMUNOGLOBULIN SUPERFAMILY MEMBER 5"/>
    <property type="match status" value="1"/>
</dbReference>
<evidence type="ECO:0000313" key="8">
    <source>
        <dbReference type="Proteomes" id="UP000265040"/>
    </source>
</evidence>
<keyword evidence="4" id="KW-1133">Transmembrane helix</keyword>
<sequence length="360" mass="39365">MDIFPLLVLLLTCRIQVAGAQVKLSPETLTVLRGEEARFTCSTTTNQWTVIVWLLNGTATLTISKMHGVLPSTNPNVTAEEIPTSKGDSWVFVLKSTQSHNQGQVTCDLQGIDRKTANLYVQEKGSVEVFGDDKLAFKGQLVLFECQAAGWFPKPTLQWQVNDKKVNQGEYNITSEESGKSFFTVTSNLSVTAAKSSYVDCLASVSALPTPLKSSVRLTVVAEVMQEEDDCTVLLAVTSCLSALLLLLLLCICTVLCYRRRRQAKPGPQEAIRFDQSVSGRNSVAEATGGKVNLAYSSEGPTDQVNSEFITGTRSQMDFVSFHKVPDVTCSGNQSLHRESKAQVCLAEENPKNVRRITTV</sequence>
<proteinExistence type="predicted"/>
<dbReference type="GO" id="GO:0016020">
    <property type="term" value="C:membrane"/>
    <property type="evidence" value="ECO:0007669"/>
    <property type="project" value="UniProtKB-SubCell"/>
</dbReference>